<dbReference type="Pfam" id="PF14833">
    <property type="entry name" value="NAD_binding_11"/>
    <property type="match status" value="1"/>
</dbReference>
<evidence type="ECO:0000313" key="7">
    <source>
        <dbReference type="EMBL" id="GGO90419.1"/>
    </source>
</evidence>
<reference evidence="7" key="1">
    <citation type="journal article" date="2014" name="Int. J. Syst. Evol. Microbiol.">
        <title>Complete genome sequence of Corynebacterium casei LMG S-19264T (=DSM 44701T), isolated from a smear-ripened cheese.</title>
        <authorList>
            <consortium name="US DOE Joint Genome Institute (JGI-PGF)"/>
            <person name="Walter F."/>
            <person name="Albersmeier A."/>
            <person name="Kalinowski J."/>
            <person name="Ruckert C."/>
        </authorList>
    </citation>
    <scope>NUCLEOTIDE SEQUENCE</scope>
    <source>
        <strain evidence="7">CGMCC 4.7201</strain>
    </source>
</reference>
<dbReference type="AlphaFoldDB" id="A0A917ZR05"/>
<keyword evidence="8" id="KW-1185">Reference proteome</keyword>
<dbReference type="PANTHER" id="PTHR22981">
    <property type="entry name" value="3-HYDROXYISOBUTYRATE DEHYDROGENASE-RELATED"/>
    <property type="match status" value="1"/>
</dbReference>
<evidence type="ECO:0000259" key="5">
    <source>
        <dbReference type="Pfam" id="PF03446"/>
    </source>
</evidence>
<dbReference type="PIRSF" id="PIRSF000103">
    <property type="entry name" value="HIBADH"/>
    <property type="match status" value="1"/>
</dbReference>
<feature type="active site" evidence="4">
    <location>
        <position position="172"/>
    </location>
</feature>
<evidence type="ECO:0000256" key="4">
    <source>
        <dbReference type="PIRSR" id="PIRSR000103-1"/>
    </source>
</evidence>
<sequence>MRIGFIGLGNMGGPMSLNLLAAGHTVTVHDVREEAAAEHVARGARWAASPAELAEHSDTVITMLPTPRHVERVMLGEGGLLAAMAEGSTWIDMSTSVPAVADRVRALADERGIRVLDAPVSGMAHGARAGTLQIFVGADPEDAARQRPVLEAMGDPERILHVGPHGTGYAVKLMINMLWFCHLVATSEVLAVGARAGVDLEVLHRSLVASPANSNFLQNDALSVLNNGDYDESFAMALACKDLGLAIDLAREVGVPVELSAVVEQIYRRGKAVFGDLAGEMIPMKLYEDVAGIELRLPAREASGTPGQVRP</sequence>
<dbReference type="GO" id="GO:0016616">
    <property type="term" value="F:oxidoreductase activity, acting on the CH-OH group of donors, NAD or NADP as acceptor"/>
    <property type="evidence" value="ECO:0007669"/>
    <property type="project" value="TreeGrafter"/>
</dbReference>
<dbReference type="PROSITE" id="PS00895">
    <property type="entry name" value="3_HYDROXYISOBUT_DH"/>
    <property type="match status" value="1"/>
</dbReference>
<dbReference type="GO" id="GO:0051287">
    <property type="term" value="F:NAD binding"/>
    <property type="evidence" value="ECO:0007669"/>
    <property type="project" value="InterPro"/>
</dbReference>
<dbReference type="EMBL" id="BMMS01000014">
    <property type="protein sequence ID" value="GGO90419.1"/>
    <property type="molecule type" value="Genomic_DNA"/>
</dbReference>
<dbReference type="SUPFAM" id="SSF51735">
    <property type="entry name" value="NAD(P)-binding Rossmann-fold domains"/>
    <property type="match status" value="1"/>
</dbReference>
<comment type="similarity">
    <text evidence="1">Belongs to the HIBADH-related family.</text>
</comment>
<reference evidence="7" key="2">
    <citation type="submission" date="2020-09" db="EMBL/GenBank/DDBJ databases">
        <authorList>
            <person name="Sun Q."/>
            <person name="Zhou Y."/>
        </authorList>
    </citation>
    <scope>NUCLEOTIDE SEQUENCE</scope>
    <source>
        <strain evidence="7">CGMCC 4.7201</strain>
    </source>
</reference>
<proteinExistence type="inferred from homology"/>
<dbReference type="GO" id="GO:0016054">
    <property type="term" value="P:organic acid catabolic process"/>
    <property type="evidence" value="ECO:0007669"/>
    <property type="project" value="UniProtKB-ARBA"/>
</dbReference>
<evidence type="ECO:0000256" key="3">
    <source>
        <dbReference type="ARBA" id="ARBA00023027"/>
    </source>
</evidence>
<dbReference type="InterPro" id="IPR006115">
    <property type="entry name" value="6PGDH_NADP-bd"/>
</dbReference>
<evidence type="ECO:0000313" key="8">
    <source>
        <dbReference type="Proteomes" id="UP000641932"/>
    </source>
</evidence>
<gene>
    <name evidence="7" type="primary">mmsB</name>
    <name evidence="7" type="ORF">GCM10012280_35930</name>
</gene>
<dbReference type="InterPro" id="IPR015815">
    <property type="entry name" value="HIBADH-related"/>
</dbReference>
<dbReference type="InterPro" id="IPR036291">
    <property type="entry name" value="NAD(P)-bd_dom_sf"/>
</dbReference>
<dbReference type="SUPFAM" id="SSF48179">
    <property type="entry name" value="6-phosphogluconate dehydrogenase C-terminal domain-like"/>
    <property type="match status" value="1"/>
</dbReference>
<evidence type="ECO:0000256" key="1">
    <source>
        <dbReference type="ARBA" id="ARBA00009080"/>
    </source>
</evidence>
<dbReference type="GO" id="GO:0050661">
    <property type="term" value="F:NADP binding"/>
    <property type="evidence" value="ECO:0007669"/>
    <property type="project" value="InterPro"/>
</dbReference>
<dbReference type="Pfam" id="PF03446">
    <property type="entry name" value="NAD_binding_2"/>
    <property type="match status" value="1"/>
</dbReference>
<comment type="caution">
    <text evidence="7">The sequence shown here is derived from an EMBL/GenBank/DDBJ whole genome shotgun (WGS) entry which is preliminary data.</text>
</comment>
<dbReference type="Proteomes" id="UP000641932">
    <property type="component" value="Unassembled WGS sequence"/>
</dbReference>
<dbReference type="Gene3D" id="3.40.50.720">
    <property type="entry name" value="NAD(P)-binding Rossmann-like Domain"/>
    <property type="match status" value="1"/>
</dbReference>
<dbReference type="InterPro" id="IPR029154">
    <property type="entry name" value="HIBADH-like_NADP-bd"/>
</dbReference>
<evidence type="ECO:0000256" key="2">
    <source>
        <dbReference type="ARBA" id="ARBA00023002"/>
    </source>
</evidence>
<keyword evidence="2" id="KW-0560">Oxidoreductase</keyword>
<feature type="domain" description="6-phosphogluconate dehydrogenase NADP-binding" evidence="5">
    <location>
        <begin position="2"/>
        <end position="161"/>
    </location>
</feature>
<evidence type="ECO:0000259" key="6">
    <source>
        <dbReference type="Pfam" id="PF14833"/>
    </source>
</evidence>
<dbReference type="InterPro" id="IPR008927">
    <property type="entry name" value="6-PGluconate_DH-like_C_sf"/>
</dbReference>
<name>A0A917ZR05_9ACTN</name>
<organism evidence="7 8">
    <name type="scientific">Wenjunlia tyrosinilytica</name>
    <dbReference type="NCBI Taxonomy" id="1544741"/>
    <lineage>
        <taxon>Bacteria</taxon>
        <taxon>Bacillati</taxon>
        <taxon>Actinomycetota</taxon>
        <taxon>Actinomycetes</taxon>
        <taxon>Kitasatosporales</taxon>
        <taxon>Streptomycetaceae</taxon>
        <taxon>Wenjunlia</taxon>
    </lineage>
</organism>
<keyword evidence="3" id="KW-0520">NAD</keyword>
<feature type="domain" description="3-hydroxyisobutyrate dehydrogenase-like NAD-binding" evidence="6">
    <location>
        <begin position="166"/>
        <end position="279"/>
    </location>
</feature>
<dbReference type="Gene3D" id="1.10.1040.10">
    <property type="entry name" value="N-(1-d-carboxylethyl)-l-norvaline Dehydrogenase, domain 2"/>
    <property type="match status" value="1"/>
</dbReference>
<protein>
    <submittedName>
        <fullName evidence="7">3-hydroxyisobutyrate dehydrogenase</fullName>
    </submittedName>
</protein>
<dbReference type="PANTHER" id="PTHR22981:SF7">
    <property type="entry name" value="3-HYDROXYISOBUTYRATE DEHYDROGENASE, MITOCHONDRIAL"/>
    <property type="match status" value="1"/>
</dbReference>
<dbReference type="InterPro" id="IPR002204">
    <property type="entry name" value="3-OH-isobutyrate_DH-rel_CS"/>
</dbReference>
<dbReference type="RefSeq" id="WP_189132702.1">
    <property type="nucleotide sequence ID" value="NZ_BMMS01000014.1"/>
</dbReference>
<accession>A0A917ZR05</accession>
<dbReference type="InterPro" id="IPR013328">
    <property type="entry name" value="6PGD_dom2"/>
</dbReference>